<dbReference type="eggNOG" id="ENOG5032VN0">
    <property type="taxonomic scope" value="Bacteria"/>
</dbReference>
<accession>D5WWV3</accession>
<feature type="coiled-coil region" evidence="1">
    <location>
        <begin position="93"/>
        <end position="120"/>
    </location>
</feature>
<evidence type="ECO:0000313" key="3">
    <source>
        <dbReference type="Proteomes" id="UP000002368"/>
    </source>
</evidence>
<dbReference type="HOGENOM" id="CLU_148734_0_0_9"/>
<protein>
    <submittedName>
        <fullName evidence="2">Uncharacterized protein</fullName>
    </submittedName>
</protein>
<proteinExistence type="predicted"/>
<reference evidence="2 3" key="1">
    <citation type="journal article" date="2011" name="Stand. Genomic Sci.">
        <title>Complete genome sequence of the thermophilic, hydrogen-oxidizing Bacillus tusciae type strain (T2) and reclassification in the new genus, Kyrpidia gen. nov. as Kyrpidia tusciae comb. nov. and emendation of the family Alicyclobacillaceae da Costa and Rainey, 2010.</title>
        <authorList>
            <person name="Klenk H.P."/>
            <person name="Lapidus A."/>
            <person name="Chertkov O."/>
            <person name="Copeland A."/>
            <person name="Del Rio T.G."/>
            <person name="Nolan M."/>
            <person name="Lucas S."/>
            <person name="Chen F."/>
            <person name="Tice H."/>
            <person name="Cheng J.F."/>
            <person name="Han C."/>
            <person name="Bruce D."/>
            <person name="Goodwin L."/>
            <person name="Pitluck S."/>
            <person name="Pati A."/>
            <person name="Ivanova N."/>
            <person name="Mavromatis K."/>
            <person name="Daum C."/>
            <person name="Chen A."/>
            <person name="Palaniappan K."/>
            <person name="Chang Y.J."/>
            <person name="Land M."/>
            <person name="Hauser L."/>
            <person name="Jeffries C.D."/>
            <person name="Detter J.C."/>
            <person name="Rohde M."/>
            <person name="Abt B."/>
            <person name="Pukall R."/>
            <person name="Goker M."/>
            <person name="Bristow J."/>
            <person name="Markowitz V."/>
            <person name="Hugenholtz P."/>
            <person name="Eisen J.A."/>
        </authorList>
    </citation>
    <scope>NUCLEOTIDE SEQUENCE [LARGE SCALE GENOMIC DNA]</scope>
    <source>
        <strain evidence="2 3">DSM 2912</strain>
    </source>
</reference>
<keyword evidence="1" id="KW-0175">Coiled coil</keyword>
<dbReference type="RefSeq" id="WP_013075095.1">
    <property type="nucleotide sequence ID" value="NC_014098.1"/>
</dbReference>
<sequence length="123" mass="14476">MGKKMTMEQRIEAFYRQSGGPHNPQIQKLLQKHLLYGKDHGMPGYKESFEDAILDVVVNDPSLLLLFERFQRWRSARKDISTSSRCGVCQREACQLEERLQRLETEVRELRASVEQLIERVRI</sequence>
<name>D5WWV3_KYRT2</name>
<evidence type="ECO:0000313" key="2">
    <source>
        <dbReference type="EMBL" id="ADG05804.1"/>
    </source>
</evidence>
<evidence type="ECO:0000256" key="1">
    <source>
        <dbReference type="SAM" id="Coils"/>
    </source>
</evidence>
<dbReference type="STRING" id="562970.Btus_1067"/>
<dbReference type="AlphaFoldDB" id="D5WWV3"/>
<gene>
    <name evidence="2" type="ordered locus">Btus_1067</name>
</gene>
<dbReference type="EMBL" id="CP002017">
    <property type="protein sequence ID" value="ADG05804.1"/>
    <property type="molecule type" value="Genomic_DNA"/>
</dbReference>
<organism evidence="2 3">
    <name type="scientific">Kyrpidia tusciae (strain DSM 2912 / NBRC 15312 / T2)</name>
    <name type="common">Bacillus tusciae</name>
    <dbReference type="NCBI Taxonomy" id="562970"/>
    <lineage>
        <taxon>Bacteria</taxon>
        <taxon>Bacillati</taxon>
        <taxon>Bacillota</taxon>
        <taxon>Bacilli</taxon>
        <taxon>Bacillales</taxon>
        <taxon>Alicyclobacillaceae</taxon>
        <taxon>Kyrpidia</taxon>
    </lineage>
</organism>
<keyword evidence="3" id="KW-1185">Reference proteome</keyword>
<dbReference type="KEGG" id="bts:Btus_1067"/>
<dbReference type="Proteomes" id="UP000002368">
    <property type="component" value="Chromosome"/>
</dbReference>